<dbReference type="Proteomes" id="UP000027195">
    <property type="component" value="Unassembled WGS sequence"/>
</dbReference>
<dbReference type="STRING" id="930990.A0A067M2Y7"/>
<dbReference type="InterPro" id="IPR021109">
    <property type="entry name" value="Peptidase_aspartic_dom_sf"/>
</dbReference>
<gene>
    <name evidence="1" type="ORF">BOTBODRAFT_643393</name>
</gene>
<name>A0A067M2Y7_BOTB1</name>
<reference evidence="2" key="1">
    <citation type="journal article" date="2014" name="Proc. Natl. Acad. Sci. U.S.A.">
        <title>Extensive sampling of basidiomycete genomes demonstrates inadequacy of the white-rot/brown-rot paradigm for wood decay fungi.</title>
        <authorList>
            <person name="Riley R."/>
            <person name="Salamov A.A."/>
            <person name="Brown D.W."/>
            <person name="Nagy L.G."/>
            <person name="Floudas D."/>
            <person name="Held B.W."/>
            <person name="Levasseur A."/>
            <person name="Lombard V."/>
            <person name="Morin E."/>
            <person name="Otillar R."/>
            <person name="Lindquist E.A."/>
            <person name="Sun H."/>
            <person name="LaButti K.M."/>
            <person name="Schmutz J."/>
            <person name="Jabbour D."/>
            <person name="Luo H."/>
            <person name="Baker S.E."/>
            <person name="Pisabarro A.G."/>
            <person name="Walton J.D."/>
            <person name="Blanchette R.A."/>
            <person name="Henrissat B."/>
            <person name="Martin F."/>
            <person name="Cullen D."/>
            <person name="Hibbett D.S."/>
            <person name="Grigoriev I.V."/>
        </authorList>
    </citation>
    <scope>NUCLEOTIDE SEQUENCE [LARGE SCALE GENOMIC DNA]</scope>
    <source>
        <strain evidence="2">FD-172 SS1</strain>
    </source>
</reference>
<evidence type="ECO:0000313" key="1">
    <source>
        <dbReference type="EMBL" id="KDQ09080.1"/>
    </source>
</evidence>
<sequence length="219" mass="24465">MASLYVARALLDSGSLADFMSTTLADQLKVDLTQLSKPLSVKMAATGSRTKVNYSTDVRLEYGGIDKSRRFDVMNVDGYDLILGTPFCYQHQIMVGFNPARVVIGSTDSLPIRVGEDVAVVRSMAADLLEEELEPIRAELIQHAKDLITELKDTKLPPLRAINHDIPLIDKHKIYAWRPSKCPDALRPQWNEKRDAYVSSGRWRMAARANAAPMLIIPK</sequence>
<dbReference type="OrthoDB" id="1750432at2759"/>
<dbReference type="AlphaFoldDB" id="A0A067M2Y7"/>
<dbReference type="HOGENOM" id="CLU_047281_1_0_1"/>
<evidence type="ECO:0000313" key="2">
    <source>
        <dbReference type="Proteomes" id="UP000027195"/>
    </source>
</evidence>
<protein>
    <submittedName>
        <fullName evidence="1">Uncharacterized protein</fullName>
    </submittedName>
</protein>
<dbReference type="EMBL" id="KL198082">
    <property type="protein sequence ID" value="KDQ09080.1"/>
    <property type="molecule type" value="Genomic_DNA"/>
</dbReference>
<proteinExistence type="predicted"/>
<dbReference type="InParanoid" id="A0A067M2Y7"/>
<organism evidence="1 2">
    <name type="scientific">Botryobasidium botryosum (strain FD-172 SS1)</name>
    <dbReference type="NCBI Taxonomy" id="930990"/>
    <lineage>
        <taxon>Eukaryota</taxon>
        <taxon>Fungi</taxon>
        <taxon>Dikarya</taxon>
        <taxon>Basidiomycota</taxon>
        <taxon>Agaricomycotina</taxon>
        <taxon>Agaricomycetes</taxon>
        <taxon>Cantharellales</taxon>
        <taxon>Botryobasidiaceae</taxon>
        <taxon>Botryobasidium</taxon>
    </lineage>
</organism>
<dbReference type="Gene3D" id="2.40.70.10">
    <property type="entry name" value="Acid Proteases"/>
    <property type="match status" value="1"/>
</dbReference>
<dbReference type="CDD" id="cd00303">
    <property type="entry name" value="retropepsin_like"/>
    <property type="match status" value="1"/>
</dbReference>
<feature type="non-terminal residue" evidence="1">
    <location>
        <position position="219"/>
    </location>
</feature>
<keyword evidence="2" id="KW-1185">Reference proteome</keyword>
<dbReference type="Pfam" id="PF08284">
    <property type="entry name" value="RVP_2"/>
    <property type="match status" value="1"/>
</dbReference>
<accession>A0A067M2Y7</accession>